<gene>
    <name evidence="10" type="ORF">FOL46_000176</name>
</gene>
<dbReference type="Gene3D" id="1.10.340.70">
    <property type="match status" value="1"/>
</dbReference>
<evidence type="ECO:0000259" key="8">
    <source>
        <dbReference type="PROSITE" id="PS50175"/>
    </source>
</evidence>
<evidence type="ECO:0000256" key="7">
    <source>
        <dbReference type="SAM" id="MobiDB-lite"/>
    </source>
</evidence>
<dbReference type="InterPro" id="IPR036397">
    <property type="entry name" value="RNaseH_sf"/>
</dbReference>
<dbReference type="PROSITE" id="PS50994">
    <property type="entry name" value="INTEGRASE"/>
    <property type="match status" value="1"/>
</dbReference>
<evidence type="ECO:0000313" key="11">
    <source>
        <dbReference type="Proteomes" id="UP000572268"/>
    </source>
</evidence>
<dbReference type="PANTHER" id="PTHR37984:SF5">
    <property type="entry name" value="PROTEIN NYNRIN-LIKE"/>
    <property type="match status" value="1"/>
</dbReference>
<dbReference type="SUPFAM" id="SSF57756">
    <property type="entry name" value="Retrovirus zinc finger-like domains"/>
    <property type="match status" value="1"/>
</dbReference>
<dbReference type="GO" id="GO:0006508">
    <property type="term" value="P:proteolysis"/>
    <property type="evidence" value="ECO:0007669"/>
    <property type="project" value="InterPro"/>
</dbReference>
<keyword evidence="2" id="KW-0548">Nucleotidyltransferase</keyword>
<dbReference type="InterPro" id="IPR050951">
    <property type="entry name" value="Retrovirus_Pol_polyprotein"/>
</dbReference>
<dbReference type="InterPro" id="IPR001969">
    <property type="entry name" value="Aspartic_peptidase_AS"/>
</dbReference>
<dbReference type="Pfam" id="PF17921">
    <property type="entry name" value="Integrase_H2C2"/>
    <property type="match status" value="1"/>
</dbReference>
<dbReference type="Proteomes" id="UP000572268">
    <property type="component" value="Unassembled WGS sequence"/>
</dbReference>
<feature type="domain" description="Peptidase A2" evidence="8">
    <location>
        <begin position="228"/>
        <end position="317"/>
    </location>
</feature>
<keyword evidence="6" id="KW-0695">RNA-directed DNA polymerase</keyword>
<dbReference type="GO" id="GO:0003964">
    <property type="term" value="F:RNA-directed DNA polymerase activity"/>
    <property type="evidence" value="ECO:0007669"/>
    <property type="project" value="UniProtKB-KW"/>
</dbReference>
<dbReference type="PROSITE" id="PS00141">
    <property type="entry name" value="ASP_PROTEASE"/>
    <property type="match status" value="1"/>
</dbReference>
<name>A0A7J6KXS0_PEROL</name>
<evidence type="ECO:0000259" key="9">
    <source>
        <dbReference type="PROSITE" id="PS50994"/>
    </source>
</evidence>
<dbReference type="GO" id="GO:0008270">
    <property type="term" value="F:zinc ion binding"/>
    <property type="evidence" value="ECO:0007669"/>
    <property type="project" value="InterPro"/>
</dbReference>
<dbReference type="GO" id="GO:0004519">
    <property type="term" value="F:endonuclease activity"/>
    <property type="evidence" value="ECO:0007669"/>
    <property type="project" value="UniProtKB-KW"/>
</dbReference>
<sequence>MSSSSSSTPEKTGGFSHVDLKAVEPEEDGAQRPTEDVTATTGGSRKTKKKKKMKSKHGKGEESVQAVATICTRCNVAGHSAAYCRSDAADIVKNRCYVCSDKSHRANQCPKDKSVVYCERCSLKGHVAGVCRLPWSLIPAVKTATNSTTRSGPGQPPQPSGDFSTKIGYKVEGDASQPSAGQPANQPTAAAVRWEDCETQSIAKLDLSKGLLYACVRVYSKTREPVVLQGLLDTGASISFIDSKLASELEAKGAGIVEKLGKPFACKLAESSVRYVDSVWKCSIEQKVRDGSSGWTPVQFFLMPNIQHPGAIIGRDLFETFGYCVGKLTSCSSSTLCLMEADPFLASIASENQAADDEGEDISIAGPKPGNQEEIDDDFNVFRVDAEEKETPLDQIIERHRHLLEGVRRWKTKALQKPYVAPSYHDAWMSLIRLRQSESEEISRIRSVLLGKSDDIMGMSAKKRRHIKASFGICSTTDVVIRRVRQDRSANIVNQVVVPAEDPLIKPLMRKYHYSRAHEGFEATSYALQQDVWWRGLRRDVRNFVRTCLTCRLVRGPKKHQVEPGLLHSVPSPWYAVGIDLTGPYNESVQGYRYLLTMTCLYSRFLVAVPLVDITSDSVVRACESTFKRLGIPSIIVGDNGRQFTGSKFRAYCSRNQVRHCLIPRYSPWLGGKYERSHQLLHRALVSLLHDECESGDSKDWVTLLDDVLCVINSRPLRSSSSTTSQPVTPVELMMARKVTFPANPRLNADDYYPSHGLEPITLDPARGVYDHDYDAKRDARESVREDLKNRFESIWEDMRERSRSEQIRANAGRSPQVISEGDWVFIPRPKRHKLDLQWKGPYKVQNVDGVRVSVTAGDQVIVDSIHNVLKVELEVMPTWCTRKGASRGVLKPGMLVWFGEAEAGMVIESRGQEVLLHMMKINRKFNREFEVKSLYFDERSGSIWAYPYDHNGLPSAGEGIPSDRKPLLRSRSFDPRDDGKNWRVLNVKRKTGCLTYRSAKWIEDWIGEDNLCACRDVTRKDLHACTSPPLAVSVVQLVDGIYYGLEVVSVSAKRLYVEDVEPSEATVCNCSFCHKSNENQWISVYDHYSLYYENSTKGKASIVKAFEQGELKNGTGHQYNGADYKQNGLDGARDSRKIGDPGKYVNIYSMPVDPAVSACVAALCLGWKMNFKEAVEWMVYCTHGLMDSQCYFCTPYIEVKDGKQKASSYVDRREYGTHRESEEHLAQEKIMKYYAIGWYSVTQAIVEGFRICHCLDYPRWNSRGGAKTTLAGARLSDLTEGTYYPSSSSIKCALCDKSPASVWKITEHWCGGFKGQKISQHNTAVMGFLDAHGYNGTRTASTVYLEGRPNAICNEKGCAMSLWQTSMKFRERDWLCDTAMGIRLLKTDVYKEIVQVLRNSGNVSWVPTVDYFFPTNYESVLFDPVDLGRVTDANLEEDNDDSSDGWDRKKTEGEWVASSPNRKDSDDEYYDSKEEWEEDGDHTSESSLQLREQILELRSMMIDQQSILDRLSRDVSDLTIRVMNPLSRQRDNRRSRSYQRW</sequence>
<dbReference type="InterPro" id="IPR001995">
    <property type="entry name" value="Peptidase_A2_cat"/>
</dbReference>
<dbReference type="Pfam" id="PF00665">
    <property type="entry name" value="rve"/>
    <property type="match status" value="1"/>
</dbReference>
<keyword evidence="5" id="KW-0378">Hydrolase</keyword>
<reference evidence="10 11" key="1">
    <citation type="submission" date="2020-04" db="EMBL/GenBank/DDBJ databases">
        <title>Perkinsus olseni comparative genomics.</title>
        <authorList>
            <person name="Bogema D.R."/>
        </authorList>
    </citation>
    <scope>NUCLEOTIDE SEQUENCE [LARGE SCALE GENOMIC DNA]</scope>
    <source>
        <strain evidence="10">ATCC PRA-31</strain>
    </source>
</reference>
<feature type="compositionally biased region" description="Basic residues" evidence="7">
    <location>
        <begin position="45"/>
        <end position="57"/>
    </location>
</feature>
<evidence type="ECO:0000256" key="1">
    <source>
        <dbReference type="ARBA" id="ARBA00022679"/>
    </source>
</evidence>
<dbReference type="SMART" id="SM00343">
    <property type="entry name" value="ZnF_C2HC"/>
    <property type="match status" value="3"/>
</dbReference>
<dbReference type="GO" id="GO:0004190">
    <property type="term" value="F:aspartic-type endopeptidase activity"/>
    <property type="evidence" value="ECO:0007669"/>
    <property type="project" value="InterPro"/>
</dbReference>
<proteinExistence type="predicted"/>
<dbReference type="EMBL" id="JABANN010001011">
    <property type="protein sequence ID" value="KAF4651712.1"/>
    <property type="molecule type" value="Genomic_DNA"/>
</dbReference>
<keyword evidence="1" id="KW-0808">Transferase</keyword>
<dbReference type="CDD" id="cd00303">
    <property type="entry name" value="retropepsin_like"/>
    <property type="match status" value="1"/>
</dbReference>
<feature type="compositionally biased region" description="Acidic residues" evidence="7">
    <location>
        <begin position="1435"/>
        <end position="1445"/>
    </location>
</feature>
<feature type="compositionally biased region" description="Basic and acidic residues" evidence="7">
    <location>
        <begin position="18"/>
        <end position="35"/>
    </location>
</feature>
<dbReference type="Gene3D" id="4.10.60.10">
    <property type="entry name" value="Zinc finger, CCHC-type"/>
    <property type="match status" value="1"/>
</dbReference>
<keyword evidence="3" id="KW-0540">Nuclease</keyword>
<dbReference type="PANTHER" id="PTHR37984">
    <property type="entry name" value="PROTEIN CBG26694"/>
    <property type="match status" value="1"/>
</dbReference>
<dbReference type="GO" id="GO:0003676">
    <property type="term" value="F:nucleic acid binding"/>
    <property type="evidence" value="ECO:0007669"/>
    <property type="project" value="InterPro"/>
</dbReference>
<dbReference type="InterPro" id="IPR012337">
    <property type="entry name" value="RNaseH-like_sf"/>
</dbReference>
<evidence type="ECO:0000256" key="4">
    <source>
        <dbReference type="ARBA" id="ARBA00022759"/>
    </source>
</evidence>
<keyword evidence="4" id="KW-0255">Endonuclease</keyword>
<evidence type="ECO:0000256" key="2">
    <source>
        <dbReference type="ARBA" id="ARBA00022695"/>
    </source>
</evidence>
<evidence type="ECO:0000256" key="6">
    <source>
        <dbReference type="ARBA" id="ARBA00022918"/>
    </source>
</evidence>
<dbReference type="Gene3D" id="3.30.420.10">
    <property type="entry name" value="Ribonuclease H-like superfamily/Ribonuclease H"/>
    <property type="match status" value="1"/>
</dbReference>
<organism evidence="10 11">
    <name type="scientific">Perkinsus olseni</name>
    <name type="common">Perkinsus atlanticus</name>
    <dbReference type="NCBI Taxonomy" id="32597"/>
    <lineage>
        <taxon>Eukaryota</taxon>
        <taxon>Sar</taxon>
        <taxon>Alveolata</taxon>
        <taxon>Perkinsozoa</taxon>
        <taxon>Perkinsea</taxon>
        <taxon>Perkinsida</taxon>
        <taxon>Perkinsidae</taxon>
        <taxon>Perkinsus</taxon>
    </lineage>
</organism>
<evidence type="ECO:0000313" key="10">
    <source>
        <dbReference type="EMBL" id="KAF4651712.1"/>
    </source>
</evidence>
<protein>
    <submittedName>
        <fullName evidence="10">Uncharacterized protein</fullName>
    </submittedName>
</protein>
<evidence type="ECO:0000256" key="5">
    <source>
        <dbReference type="ARBA" id="ARBA00022801"/>
    </source>
</evidence>
<dbReference type="Gene3D" id="2.40.70.10">
    <property type="entry name" value="Acid Proteases"/>
    <property type="match status" value="1"/>
</dbReference>
<feature type="region of interest" description="Disordered" evidence="7">
    <location>
        <begin position="1435"/>
        <end position="1488"/>
    </location>
</feature>
<feature type="compositionally biased region" description="Basic and acidic residues" evidence="7">
    <location>
        <begin position="1462"/>
        <end position="1474"/>
    </location>
</feature>
<dbReference type="PROSITE" id="PS50175">
    <property type="entry name" value="ASP_PROT_RETROV"/>
    <property type="match status" value="1"/>
</dbReference>
<dbReference type="InterPro" id="IPR021109">
    <property type="entry name" value="Peptidase_aspartic_dom_sf"/>
</dbReference>
<dbReference type="GO" id="GO:0015074">
    <property type="term" value="P:DNA integration"/>
    <property type="evidence" value="ECO:0007669"/>
    <property type="project" value="InterPro"/>
</dbReference>
<evidence type="ECO:0000256" key="3">
    <source>
        <dbReference type="ARBA" id="ARBA00022722"/>
    </source>
</evidence>
<comment type="caution">
    <text evidence="10">The sequence shown here is derived from an EMBL/GenBank/DDBJ whole genome shotgun (WGS) entry which is preliminary data.</text>
</comment>
<feature type="domain" description="Integrase catalytic" evidence="9">
    <location>
        <begin position="567"/>
        <end position="738"/>
    </location>
</feature>
<dbReference type="SUPFAM" id="SSF53098">
    <property type="entry name" value="Ribonuclease H-like"/>
    <property type="match status" value="1"/>
</dbReference>
<accession>A0A7J6KXS0</accession>
<dbReference type="InterPro" id="IPR036875">
    <property type="entry name" value="Znf_CCHC_sf"/>
</dbReference>
<feature type="region of interest" description="Disordered" evidence="7">
    <location>
        <begin position="144"/>
        <end position="167"/>
    </location>
</feature>
<dbReference type="InterPro" id="IPR041588">
    <property type="entry name" value="Integrase_H2C2"/>
</dbReference>
<dbReference type="InterPro" id="IPR001584">
    <property type="entry name" value="Integrase_cat-core"/>
</dbReference>
<dbReference type="InterPro" id="IPR001878">
    <property type="entry name" value="Znf_CCHC"/>
</dbReference>
<feature type="region of interest" description="Disordered" evidence="7">
    <location>
        <begin position="1"/>
        <end position="62"/>
    </location>
</feature>